<dbReference type="Gene3D" id="1.25.40.10">
    <property type="entry name" value="Tetratricopeptide repeat domain"/>
    <property type="match status" value="3"/>
</dbReference>
<accession>A0ABD0YWJ7</accession>
<evidence type="ECO:0000313" key="9">
    <source>
        <dbReference type="Proteomes" id="UP001558652"/>
    </source>
</evidence>
<feature type="domain" description="Tetratricopeptide repeat protein 21A/21B fifth ARM repeats" evidence="6">
    <location>
        <begin position="233"/>
        <end position="350"/>
    </location>
</feature>
<dbReference type="SUPFAM" id="SSF48452">
    <property type="entry name" value="TPR-like"/>
    <property type="match status" value="3"/>
</dbReference>
<evidence type="ECO:0000256" key="2">
    <source>
        <dbReference type="ARBA" id="ARBA00022737"/>
    </source>
</evidence>
<dbReference type="PANTHER" id="PTHR14699">
    <property type="entry name" value="STI2 PROTEIN-RELATED"/>
    <property type="match status" value="1"/>
</dbReference>
<protein>
    <submittedName>
        <fullName evidence="8">Uncharacterized protein</fullName>
    </submittedName>
</protein>
<evidence type="ECO:0000256" key="4">
    <source>
        <dbReference type="PROSITE-ProRule" id="PRU00339"/>
    </source>
</evidence>
<proteinExistence type="inferred from homology"/>
<keyword evidence="9" id="KW-1185">Reference proteome</keyword>
<dbReference type="PROSITE" id="PS50005">
    <property type="entry name" value="TPR"/>
    <property type="match status" value="1"/>
</dbReference>
<evidence type="ECO:0000256" key="3">
    <source>
        <dbReference type="ARBA" id="ARBA00022803"/>
    </source>
</evidence>
<dbReference type="InterPro" id="IPR011990">
    <property type="entry name" value="TPR-like_helical_dom_sf"/>
</dbReference>
<evidence type="ECO:0000259" key="6">
    <source>
        <dbReference type="Pfam" id="PF25064"/>
    </source>
</evidence>
<dbReference type="InterPro" id="IPR056834">
    <property type="entry name" value="ARM_TT21_C"/>
</dbReference>
<dbReference type="SMART" id="SM00028">
    <property type="entry name" value="TPR"/>
    <property type="match status" value="9"/>
</dbReference>
<reference evidence="8 9" key="1">
    <citation type="submission" date="2024-07" db="EMBL/GenBank/DDBJ databases">
        <title>Chromosome-level genome assembly of the water stick insect Ranatra chinensis (Heteroptera: Nepidae).</title>
        <authorList>
            <person name="Liu X."/>
        </authorList>
    </citation>
    <scope>NUCLEOTIDE SEQUENCE [LARGE SCALE GENOMIC DNA]</scope>
    <source>
        <strain evidence="8">Cailab_2021Rc</strain>
        <tissue evidence="8">Muscle</tissue>
    </source>
</reference>
<feature type="domain" description="Tetratricopeptide repeat protein 21A/21B C-terminal ARM" evidence="5">
    <location>
        <begin position="354"/>
        <end position="564"/>
    </location>
</feature>
<dbReference type="PANTHER" id="PTHR14699:SF0">
    <property type="entry name" value="TETRATRICOPEPTIDE REPEAT PROTEIN 21 HOMOLOG"/>
    <property type="match status" value="1"/>
</dbReference>
<keyword evidence="2" id="KW-0677">Repeat</keyword>
<dbReference type="InterPro" id="IPR056835">
    <property type="entry name" value="ARM_TT21_5th"/>
</dbReference>
<organism evidence="8 9">
    <name type="scientific">Ranatra chinensis</name>
    <dbReference type="NCBI Taxonomy" id="642074"/>
    <lineage>
        <taxon>Eukaryota</taxon>
        <taxon>Metazoa</taxon>
        <taxon>Ecdysozoa</taxon>
        <taxon>Arthropoda</taxon>
        <taxon>Hexapoda</taxon>
        <taxon>Insecta</taxon>
        <taxon>Pterygota</taxon>
        <taxon>Neoptera</taxon>
        <taxon>Paraneoptera</taxon>
        <taxon>Hemiptera</taxon>
        <taxon>Heteroptera</taxon>
        <taxon>Panheteroptera</taxon>
        <taxon>Nepomorpha</taxon>
        <taxon>Nepidae</taxon>
        <taxon>Ranatrinae</taxon>
        <taxon>Ranatra</taxon>
    </lineage>
</organism>
<dbReference type="Proteomes" id="UP001558652">
    <property type="component" value="Unassembled WGS sequence"/>
</dbReference>
<dbReference type="Pfam" id="PF25063">
    <property type="entry name" value="ARM_TT21_C"/>
    <property type="match status" value="1"/>
</dbReference>
<sequence length="570" mass="63830">MKKADIYLNIMKDEQAYSECFRKLAESNPTTENFLMLGDAYLAIQEPELAVQSYERAMVSSSGDAKLSCRLAQVLVRCHQYAKAIKCYRDSGDEGSLELAELLLKLGQMDKAESALSNLPASKKSFILAKVYEKGGDIERALRTLEAAIDGQVELGKQQSNENFAKINHQMAEYATLLRDFDTAIEYYKRSLSLIPDNPNAQISLAKLYMQVNDWSSCESVCSNLLTNDPNNEPALLMLADLAFRRIDFPTAEKHFCALLDRRPNYWVALARLIEVLRRTARLTLAKPYIEAAALAASSTPADQPPLAYCTGLYHWYSGNTSLAMQKFNEARGDAEWGQQALHNMVEVCIGEPAAQTLLAEMRPSTRDEEAGLQLITAFVRMATEEKQQIERAMIDFTYLANNDAHKVGATLGLAMGYVLQKQSTRARNVLKRVAKSVWQFEQAEHLEKSWLLLADLYIQAGGGGKLEPAIDLLRRVISHNKSSSRAYELLGLIAEKEQKYGEASDHYSEAWKLSGECDPSLGYRLAYNLVKGKRFADAISVCHAVLKLSPDYPRIRKDVLDKALSHLRT</sequence>
<evidence type="ECO:0000259" key="5">
    <source>
        <dbReference type="Pfam" id="PF25063"/>
    </source>
</evidence>
<comment type="similarity">
    <text evidence="1">Belongs to the TTC21 family.</text>
</comment>
<keyword evidence="3 4" id="KW-0802">TPR repeat</keyword>
<gene>
    <name evidence="8" type="ORF">AAG570_000268</name>
</gene>
<feature type="repeat" description="TPR" evidence="4">
    <location>
        <begin position="165"/>
        <end position="198"/>
    </location>
</feature>
<dbReference type="InterPro" id="IPR019734">
    <property type="entry name" value="TPR_rpt"/>
</dbReference>
<dbReference type="InterPro" id="IPR056836">
    <property type="entry name" value="ARM_TT21_4th"/>
</dbReference>
<dbReference type="AlphaFoldDB" id="A0ABD0YWJ7"/>
<dbReference type="InterPro" id="IPR040364">
    <property type="entry name" value="TTC21A/TTC21B"/>
</dbReference>
<comment type="caution">
    <text evidence="8">The sequence shown here is derived from an EMBL/GenBank/DDBJ whole genome shotgun (WGS) entry which is preliminary data.</text>
</comment>
<dbReference type="FunFam" id="1.25.40.10:FF:000219">
    <property type="entry name" value="Tetratricopeptide repeat domain 21B"/>
    <property type="match status" value="1"/>
</dbReference>
<evidence type="ECO:0000313" key="8">
    <source>
        <dbReference type="EMBL" id="KAL1140336.1"/>
    </source>
</evidence>
<evidence type="ECO:0000256" key="1">
    <source>
        <dbReference type="ARBA" id="ARBA00010935"/>
    </source>
</evidence>
<evidence type="ECO:0000259" key="7">
    <source>
        <dbReference type="Pfam" id="PF25068"/>
    </source>
</evidence>
<dbReference type="Pfam" id="PF25068">
    <property type="entry name" value="ARM_TT21_4th"/>
    <property type="match status" value="1"/>
</dbReference>
<feature type="domain" description="Tetratricopeptide repeat protein 21A/21B fourth ARM" evidence="7">
    <location>
        <begin position="67"/>
        <end position="192"/>
    </location>
</feature>
<name>A0ABD0YWJ7_9HEMI</name>
<dbReference type="Pfam" id="PF25064">
    <property type="entry name" value="ARM_TT21_5th"/>
    <property type="match status" value="1"/>
</dbReference>
<dbReference type="EMBL" id="JBFDAA010000001">
    <property type="protein sequence ID" value="KAL1140336.1"/>
    <property type="molecule type" value="Genomic_DNA"/>
</dbReference>